<dbReference type="OrthoDB" id="1144821at2"/>
<evidence type="ECO:0000313" key="3">
    <source>
        <dbReference type="Proteomes" id="UP000028715"/>
    </source>
</evidence>
<keyword evidence="1" id="KW-1133">Transmembrane helix</keyword>
<feature type="transmembrane region" description="Helical" evidence="1">
    <location>
        <begin position="41"/>
        <end position="65"/>
    </location>
</feature>
<proteinExistence type="predicted"/>
<evidence type="ECO:0000313" key="2">
    <source>
        <dbReference type="EMBL" id="KFF05745.1"/>
    </source>
</evidence>
<dbReference type="Proteomes" id="UP000028715">
    <property type="component" value="Unassembled WGS sequence"/>
</dbReference>
<sequence>MKTIDQKPFEETQSIDLTIGSFIIITILFALYMVSNESSNILIFASPFIVSAIILNVIMLFHLLDNFIRHYEMRKDIGIKILILLSNIPITFLYYTVVIKL</sequence>
<keyword evidence="3" id="KW-1185">Reference proteome</keyword>
<keyword evidence="1" id="KW-0812">Transmembrane</keyword>
<dbReference type="RefSeq" id="WP_035683424.1">
    <property type="nucleotide sequence ID" value="NZ_JPRL01000001.1"/>
</dbReference>
<accession>A0A085ZMT1</accession>
<feature type="transmembrane region" description="Helical" evidence="1">
    <location>
        <begin position="15"/>
        <end position="35"/>
    </location>
</feature>
<name>A0A085ZMT1_9FLAO</name>
<gene>
    <name evidence="2" type="ORF">IW19_09535</name>
</gene>
<feature type="transmembrane region" description="Helical" evidence="1">
    <location>
        <begin position="77"/>
        <end position="97"/>
    </location>
</feature>
<evidence type="ECO:0000256" key="1">
    <source>
        <dbReference type="SAM" id="Phobius"/>
    </source>
</evidence>
<dbReference type="STRING" id="362418.IW19_09535"/>
<dbReference type="EMBL" id="JPRL01000001">
    <property type="protein sequence ID" value="KFF05745.1"/>
    <property type="molecule type" value="Genomic_DNA"/>
</dbReference>
<dbReference type="eggNOG" id="ENOG5030TRQ">
    <property type="taxonomic scope" value="Bacteria"/>
</dbReference>
<reference evidence="2 3" key="1">
    <citation type="submission" date="2014-07" db="EMBL/GenBank/DDBJ databases">
        <title>Genome of Flavobacterium reichenbachii LMG 25512.</title>
        <authorList>
            <person name="Stropko S.J."/>
            <person name="Pipes S.E."/>
            <person name="Newman J.D."/>
        </authorList>
    </citation>
    <scope>NUCLEOTIDE SEQUENCE [LARGE SCALE GENOMIC DNA]</scope>
    <source>
        <strain evidence="2 3">LMG 25512</strain>
    </source>
</reference>
<dbReference type="AlphaFoldDB" id="A0A085ZMT1"/>
<organism evidence="2 3">
    <name type="scientific">Flavobacterium reichenbachii</name>
    <dbReference type="NCBI Taxonomy" id="362418"/>
    <lineage>
        <taxon>Bacteria</taxon>
        <taxon>Pseudomonadati</taxon>
        <taxon>Bacteroidota</taxon>
        <taxon>Flavobacteriia</taxon>
        <taxon>Flavobacteriales</taxon>
        <taxon>Flavobacteriaceae</taxon>
        <taxon>Flavobacterium</taxon>
    </lineage>
</organism>
<protein>
    <submittedName>
        <fullName evidence="2">Uncharacterized protein</fullName>
    </submittedName>
</protein>
<keyword evidence="1" id="KW-0472">Membrane</keyword>
<comment type="caution">
    <text evidence="2">The sequence shown here is derived from an EMBL/GenBank/DDBJ whole genome shotgun (WGS) entry which is preliminary data.</text>
</comment>